<keyword evidence="3" id="KW-0805">Transcription regulation</keyword>
<dbReference type="SUPFAM" id="SSF48008">
    <property type="entry name" value="GntR ligand-binding domain-like"/>
    <property type="match status" value="1"/>
</dbReference>
<sequence>MVGKVDQDRYAEVDDAVFRNVVGHFASGVTVITAAAGGHLYGSTVSAVSSLSLDPPMMLVCLNRKSSTHGGVLESGRFAVNILAYGQESLAMNFASSKESKYEDVDYSLSPHGIPLLDGALATIECVVEETAVGGTHTVFLARVASADTRPGEPLAYFRGKFGRLERIQENTAYAAVRKAVLTRTTRLGEALDVEATAAGLRVDPQDVHNALIRLSAEGLAVRADDGSFAPTPITIELATSLFDARAAIEVGVIDAHFGRLTDEDVERLSETSALLAAAATGTSVTDGAGLEAFLELTSEFHERIIALAQSPQLTSAYRQMSLTGLWRETLAADEWGAWLDTTHLAELTEALERRDAAAAREALLRHAVLVREQAAKAIERHGGAV</sequence>
<accession>A0ABS9L7Z2</accession>
<evidence type="ECO:0000256" key="2">
    <source>
        <dbReference type="ARBA" id="ARBA00023002"/>
    </source>
</evidence>
<keyword evidence="9" id="KW-1185">Reference proteome</keyword>
<gene>
    <name evidence="8" type="ORF">LVY72_12050</name>
</gene>
<dbReference type="InterPro" id="IPR011711">
    <property type="entry name" value="GntR_C"/>
</dbReference>
<protein>
    <submittedName>
        <fullName evidence="8">Flavin reductase</fullName>
    </submittedName>
</protein>
<dbReference type="SMART" id="SM00903">
    <property type="entry name" value="Flavin_Reduct"/>
    <property type="match status" value="1"/>
</dbReference>
<reference evidence="8" key="1">
    <citation type="submission" date="2022-01" db="EMBL/GenBank/DDBJ databases">
        <authorList>
            <person name="Jo J.-H."/>
            <person name="Im W.-T."/>
        </authorList>
    </citation>
    <scope>NUCLEOTIDE SEQUENCE</scope>
    <source>
        <strain evidence="8">I2-34</strain>
    </source>
</reference>
<evidence type="ECO:0000256" key="5">
    <source>
        <dbReference type="ARBA" id="ARBA00023163"/>
    </source>
</evidence>
<dbReference type="InterPro" id="IPR012349">
    <property type="entry name" value="Split_barrel_FMN-bd"/>
</dbReference>
<evidence type="ECO:0000256" key="3">
    <source>
        <dbReference type="ARBA" id="ARBA00023015"/>
    </source>
</evidence>
<dbReference type="PANTHER" id="PTHR30466:SF11">
    <property type="entry name" value="FLAVIN-DEPENDENT MONOOXYGENASE, REDUCTASE SUBUNIT HSAB"/>
    <property type="match status" value="1"/>
</dbReference>
<evidence type="ECO:0000313" key="9">
    <source>
        <dbReference type="Proteomes" id="UP001165368"/>
    </source>
</evidence>
<dbReference type="InterPro" id="IPR002563">
    <property type="entry name" value="Flavin_Rdtase-like_dom"/>
</dbReference>
<dbReference type="Pfam" id="PF07729">
    <property type="entry name" value="FCD"/>
    <property type="match status" value="1"/>
</dbReference>
<dbReference type="Gene3D" id="1.20.120.530">
    <property type="entry name" value="GntR ligand-binding domain-like"/>
    <property type="match status" value="1"/>
</dbReference>
<dbReference type="RefSeq" id="WP_237821134.1">
    <property type="nucleotide sequence ID" value="NZ_JAKLTQ010000007.1"/>
</dbReference>
<feature type="domain" description="GntR C-terminal" evidence="6">
    <location>
        <begin position="241"/>
        <end position="370"/>
    </location>
</feature>
<comment type="caution">
    <text evidence="8">The sequence shown here is derived from an EMBL/GenBank/DDBJ whole genome shotgun (WGS) entry which is preliminary data.</text>
</comment>
<feature type="domain" description="Flavin reductase like" evidence="7">
    <location>
        <begin position="22"/>
        <end position="164"/>
    </location>
</feature>
<evidence type="ECO:0000256" key="4">
    <source>
        <dbReference type="ARBA" id="ARBA00023125"/>
    </source>
</evidence>
<dbReference type="PANTHER" id="PTHR30466">
    <property type="entry name" value="FLAVIN REDUCTASE"/>
    <property type="match status" value="1"/>
</dbReference>
<evidence type="ECO:0000313" key="8">
    <source>
        <dbReference type="EMBL" id="MCG2622638.1"/>
    </source>
</evidence>
<dbReference type="Gene3D" id="2.30.110.10">
    <property type="entry name" value="Electron Transport, Fmn-binding Protein, Chain A"/>
    <property type="match status" value="1"/>
</dbReference>
<keyword evidence="5" id="KW-0804">Transcription</keyword>
<proteinExistence type="inferred from homology"/>
<dbReference type="InterPro" id="IPR008920">
    <property type="entry name" value="TF_FadR/GntR_C"/>
</dbReference>
<organism evidence="8 9">
    <name type="scientific">Arthrobacter hankyongi</name>
    <dbReference type="NCBI Taxonomy" id="2904801"/>
    <lineage>
        <taxon>Bacteria</taxon>
        <taxon>Bacillati</taxon>
        <taxon>Actinomycetota</taxon>
        <taxon>Actinomycetes</taxon>
        <taxon>Micrococcales</taxon>
        <taxon>Micrococcaceae</taxon>
        <taxon>Arthrobacter</taxon>
    </lineage>
</organism>
<evidence type="ECO:0000259" key="7">
    <source>
        <dbReference type="SMART" id="SM00903"/>
    </source>
</evidence>
<comment type="similarity">
    <text evidence="1">Belongs to the non-flavoprotein flavin reductase family.</text>
</comment>
<evidence type="ECO:0000259" key="6">
    <source>
        <dbReference type="SMART" id="SM00895"/>
    </source>
</evidence>
<dbReference type="InterPro" id="IPR050268">
    <property type="entry name" value="NADH-dep_flavin_reductase"/>
</dbReference>
<keyword evidence="4" id="KW-0238">DNA-binding</keyword>
<evidence type="ECO:0000256" key="1">
    <source>
        <dbReference type="ARBA" id="ARBA00008898"/>
    </source>
</evidence>
<dbReference type="Proteomes" id="UP001165368">
    <property type="component" value="Unassembled WGS sequence"/>
</dbReference>
<dbReference type="SMART" id="SM00895">
    <property type="entry name" value="FCD"/>
    <property type="match status" value="1"/>
</dbReference>
<dbReference type="EMBL" id="JAKLTQ010000007">
    <property type="protein sequence ID" value="MCG2622638.1"/>
    <property type="molecule type" value="Genomic_DNA"/>
</dbReference>
<dbReference type="Pfam" id="PF01613">
    <property type="entry name" value="Flavin_Reduct"/>
    <property type="match status" value="1"/>
</dbReference>
<name>A0ABS9L7Z2_9MICC</name>
<dbReference type="SUPFAM" id="SSF50475">
    <property type="entry name" value="FMN-binding split barrel"/>
    <property type="match status" value="1"/>
</dbReference>
<keyword evidence="2" id="KW-0560">Oxidoreductase</keyword>